<reference evidence="1 2" key="1">
    <citation type="submission" date="2020-05" db="EMBL/GenBank/DDBJ databases">
        <title>Aquincola sp. isolate from soil.</title>
        <authorList>
            <person name="Han J."/>
            <person name="Kim D.-U."/>
        </authorList>
    </citation>
    <scope>NUCLEOTIDE SEQUENCE [LARGE SCALE GENOMIC DNA]</scope>
    <source>
        <strain evidence="1 2">S2</strain>
    </source>
</reference>
<evidence type="ECO:0000313" key="2">
    <source>
        <dbReference type="Proteomes" id="UP000737171"/>
    </source>
</evidence>
<comment type="caution">
    <text evidence="1">The sequence shown here is derived from an EMBL/GenBank/DDBJ whole genome shotgun (WGS) entry which is preliminary data.</text>
</comment>
<gene>
    <name evidence="1" type="ORF">HLB44_25430</name>
</gene>
<sequence length="78" mass="8498">MDADKIPTLERLAAAADVLSWLGNRASLLPDDQPNGVTMGLQLTLAASYLVEYQRHLVDGMEPYDALLATARGELRLT</sequence>
<proteinExistence type="predicted"/>
<dbReference type="RefSeq" id="WP_173129236.1">
    <property type="nucleotide sequence ID" value="NZ_JABRWJ010000008.1"/>
</dbReference>
<protein>
    <submittedName>
        <fullName evidence="1">Uncharacterized protein</fullName>
    </submittedName>
</protein>
<evidence type="ECO:0000313" key="1">
    <source>
        <dbReference type="EMBL" id="NRF70356.1"/>
    </source>
</evidence>
<accession>A0ABX2ENY4</accession>
<organism evidence="1 2">
    <name type="scientific">Pseudaquabacterium terrae</name>
    <dbReference type="NCBI Taxonomy" id="2732868"/>
    <lineage>
        <taxon>Bacteria</taxon>
        <taxon>Pseudomonadati</taxon>
        <taxon>Pseudomonadota</taxon>
        <taxon>Betaproteobacteria</taxon>
        <taxon>Burkholderiales</taxon>
        <taxon>Sphaerotilaceae</taxon>
        <taxon>Pseudaquabacterium</taxon>
    </lineage>
</organism>
<keyword evidence="2" id="KW-1185">Reference proteome</keyword>
<name>A0ABX2ENY4_9BURK</name>
<dbReference type="Proteomes" id="UP000737171">
    <property type="component" value="Unassembled WGS sequence"/>
</dbReference>
<dbReference type="EMBL" id="JABRWJ010000008">
    <property type="protein sequence ID" value="NRF70356.1"/>
    <property type="molecule type" value="Genomic_DNA"/>
</dbReference>